<dbReference type="GO" id="GO:0003677">
    <property type="term" value="F:DNA binding"/>
    <property type="evidence" value="ECO:0007669"/>
    <property type="project" value="UniProtKB-UniRule"/>
</dbReference>
<organism evidence="4 5">
    <name type="scientific">Lachnobacterium bovis</name>
    <dbReference type="NCBI Taxonomy" id="140626"/>
    <lineage>
        <taxon>Bacteria</taxon>
        <taxon>Bacillati</taxon>
        <taxon>Bacillota</taxon>
        <taxon>Clostridia</taxon>
        <taxon>Lachnospirales</taxon>
        <taxon>Lachnospiraceae</taxon>
        <taxon>Lachnobacterium</taxon>
    </lineage>
</organism>
<protein>
    <submittedName>
        <fullName evidence="4">Transcriptional regulator, TetR family</fullName>
    </submittedName>
</protein>
<feature type="DNA-binding region" description="H-T-H motif" evidence="2">
    <location>
        <begin position="33"/>
        <end position="52"/>
    </location>
</feature>
<dbReference type="InterPro" id="IPR009057">
    <property type="entry name" value="Homeodomain-like_sf"/>
</dbReference>
<proteinExistence type="predicted"/>
<keyword evidence="5" id="KW-1185">Reference proteome</keyword>
<dbReference type="Pfam" id="PF17929">
    <property type="entry name" value="TetR_C_34"/>
    <property type="match status" value="1"/>
</dbReference>
<evidence type="ECO:0000256" key="2">
    <source>
        <dbReference type="PROSITE-ProRule" id="PRU00335"/>
    </source>
</evidence>
<dbReference type="Pfam" id="PF00440">
    <property type="entry name" value="TetR_N"/>
    <property type="match status" value="1"/>
</dbReference>
<dbReference type="PROSITE" id="PS50977">
    <property type="entry name" value="HTH_TETR_2"/>
    <property type="match status" value="1"/>
</dbReference>
<reference evidence="5" key="1">
    <citation type="submission" date="2016-10" db="EMBL/GenBank/DDBJ databases">
        <authorList>
            <person name="Varghese N."/>
            <person name="Submissions S."/>
        </authorList>
    </citation>
    <scope>NUCLEOTIDE SEQUENCE [LARGE SCALE GENOMIC DNA]</scope>
    <source>
        <strain evidence="5">S1b</strain>
    </source>
</reference>
<dbReference type="Gene3D" id="1.10.357.10">
    <property type="entry name" value="Tetracycline Repressor, domain 2"/>
    <property type="match status" value="1"/>
</dbReference>
<accession>A0A1H9QZA8</accession>
<dbReference type="InterPro" id="IPR001647">
    <property type="entry name" value="HTH_TetR"/>
</dbReference>
<dbReference type="InterPro" id="IPR041483">
    <property type="entry name" value="TetR_C_34"/>
</dbReference>
<keyword evidence="1 2" id="KW-0238">DNA-binding</keyword>
<evidence type="ECO:0000313" key="4">
    <source>
        <dbReference type="EMBL" id="SER65790.1"/>
    </source>
</evidence>
<gene>
    <name evidence="4" type="ORF">SAMN02910429_00701</name>
</gene>
<evidence type="ECO:0000313" key="5">
    <source>
        <dbReference type="Proteomes" id="UP000182471"/>
    </source>
</evidence>
<sequence length="205" mass="24300">MVDESKKIKPVKKEKIIDTCISLYEKISFDDVTIRKICNKLNVSTASIYLSFSTKEEIFVAILIQEIMKWNERLEGLLEYEGTLDDDEFLSEIANTVEERKLLLKIIGLDLYAIEDMSSIESLVRYKEEYKKCMFLFEFCLEKYKTNIDSERRIQIVHAFFHYTKGLYLTAYPTKKQKLVMKNAKIPYEEKSLYDLSYQFLKLIL</sequence>
<feature type="domain" description="HTH tetR-type" evidence="3">
    <location>
        <begin position="10"/>
        <end position="70"/>
    </location>
</feature>
<dbReference type="SUPFAM" id="SSF46689">
    <property type="entry name" value="Homeodomain-like"/>
    <property type="match status" value="1"/>
</dbReference>
<evidence type="ECO:0000256" key="1">
    <source>
        <dbReference type="ARBA" id="ARBA00023125"/>
    </source>
</evidence>
<dbReference type="EMBL" id="FOGW01000007">
    <property type="protein sequence ID" value="SER65790.1"/>
    <property type="molecule type" value="Genomic_DNA"/>
</dbReference>
<evidence type="ECO:0000259" key="3">
    <source>
        <dbReference type="PROSITE" id="PS50977"/>
    </source>
</evidence>
<name>A0A1H9QZA8_9FIRM</name>
<dbReference type="RefSeq" id="WP_074730421.1">
    <property type="nucleotide sequence ID" value="NZ_FOGW01000007.1"/>
</dbReference>
<dbReference type="AlphaFoldDB" id="A0A1H9QZA8"/>
<dbReference type="Proteomes" id="UP000182471">
    <property type="component" value="Unassembled WGS sequence"/>
</dbReference>